<feature type="signal peptide" evidence="2">
    <location>
        <begin position="1"/>
        <end position="20"/>
    </location>
</feature>
<keyword evidence="2" id="KW-0732">Signal</keyword>
<dbReference type="STRING" id="105696.A0A1Y2MDD4"/>
<name>A0A1Y2MDD4_EPING</name>
<feature type="region of interest" description="Disordered" evidence="1">
    <location>
        <begin position="74"/>
        <end position="111"/>
    </location>
</feature>
<accession>A0A1Y2MDD4</accession>
<evidence type="ECO:0000313" key="3">
    <source>
        <dbReference type="EMBL" id="OSS54100.1"/>
    </source>
</evidence>
<organism evidence="3 4">
    <name type="scientific">Epicoccum nigrum</name>
    <name type="common">Soil fungus</name>
    <name type="synonym">Epicoccum purpurascens</name>
    <dbReference type="NCBI Taxonomy" id="105696"/>
    <lineage>
        <taxon>Eukaryota</taxon>
        <taxon>Fungi</taxon>
        <taxon>Dikarya</taxon>
        <taxon>Ascomycota</taxon>
        <taxon>Pezizomycotina</taxon>
        <taxon>Dothideomycetes</taxon>
        <taxon>Pleosporomycetidae</taxon>
        <taxon>Pleosporales</taxon>
        <taxon>Pleosporineae</taxon>
        <taxon>Didymellaceae</taxon>
        <taxon>Epicoccum</taxon>
    </lineage>
</organism>
<feature type="chain" id="PRO_5011965872" description="REJ domain-containing protein" evidence="2">
    <location>
        <begin position="21"/>
        <end position="165"/>
    </location>
</feature>
<proteinExistence type="predicted"/>
<dbReference type="AlphaFoldDB" id="A0A1Y2MDD4"/>
<keyword evidence="4" id="KW-1185">Reference proteome</keyword>
<evidence type="ECO:0008006" key="5">
    <source>
        <dbReference type="Google" id="ProtNLM"/>
    </source>
</evidence>
<sequence length="165" mass="17054">MLFNKRIVALASIAATLINGLPLDANQPRNVVARAKSYSVINVDGGATSKTSAEATKTVQVTDPATTVTAEVTATVVEPAPVPTSPSTTSSTSSSSSSKRTSTSTIPSTTATPAPVFVTVTVTTDDGPTEYYDNGMWHTSYRIKTFEAIATPSLPSTPSTTEVPA</sequence>
<evidence type="ECO:0000256" key="2">
    <source>
        <dbReference type="SAM" id="SignalP"/>
    </source>
</evidence>
<reference evidence="3 4" key="1">
    <citation type="journal article" date="2017" name="Genome Announc.">
        <title>Genome sequence of the saprophytic ascomycete Epicoccum nigrum ICMP 19927 strain isolated from New Zealand.</title>
        <authorList>
            <person name="Fokin M."/>
            <person name="Fleetwood D."/>
            <person name="Weir B.S."/>
            <person name="Villas-Boas S.G."/>
        </authorList>
    </citation>
    <scope>NUCLEOTIDE SEQUENCE [LARGE SCALE GENOMIC DNA]</scope>
    <source>
        <strain evidence="3 4">ICMP 19927</strain>
    </source>
</reference>
<dbReference type="EMBL" id="KZ107838">
    <property type="protein sequence ID" value="OSS54100.1"/>
    <property type="molecule type" value="Genomic_DNA"/>
</dbReference>
<dbReference type="Proteomes" id="UP000193240">
    <property type="component" value="Unassembled WGS sequence"/>
</dbReference>
<evidence type="ECO:0000313" key="4">
    <source>
        <dbReference type="Proteomes" id="UP000193240"/>
    </source>
</evidence>
<gene>
    <name evidence="3" type="ORF">B5807_00430</name>
</gene>
<evidence type="ECO:0000256" key="1">
    <source>
        <dbReference type="SAM" id="MobiDB-lite"/>
    </source>
</evidence>
<dbReference type="InParanoid" id="A0A1Y2MDD4"/>
<protein>
    <recommendedName>
        <fullName evidence="5">REJ domain-containing protein</fullName>
    </recommendedName>
</protein>
<dbReference type="OMA" id="DGPTEYY"/>